<dbReference type="CDD" id="cd21037">
    <property type="entry name" value="MLKL_NTD"/>
    <property type="match status" value="1"/>
</dbReference>
<feature type="region of interest" description="Disordered" evidence="10">
    <location>
        <begin position="1"/>
        <end position="26"/>
    </location>
</feature>
<name>A0A9W6FAF1_9CHLO</name>
<gene>
    <name evidence="11" type="primary">PLEST011088</name>
    <name evidence="11" type="ORF">PLESTB_001862100</name>
</gene>
<dbReference type="OrthoDB" id="529137at2759"/>
<evidence type="ECO:0000256" key="5">
    <source>
        <dbReference type="ARBA" id="ARBA00022737"/>
    </source>
</evidence>
<dbReference type="PANTHER" id="PTHR45783:SF3">
    <property type="entry name" value="KINESIN LIGHT CHAIN"/>
    <property type="match status" value="1"/>
</dbReference>
<evidence type="ECO:0000256" key="8">
    <source>
        <dbReference type="ARBA" id="ARBA00023175"/>
    </source>
</evidence>
<keyword evidence="6" id="KW-0802">TPR repeat</keyword>
<keyword evidence="9" id="KW-0206">Cytoskeleton</keyword>
<keyword evidence="8" id="KW-0505">Motor protein</keyword>
<evidence type="ECO:0000313" key="11">
    <source>
        <dbReference type="EMBL" id="GLC62248.1"/>
    </source>
</evidence>
<dbReference type="Pfam" id="PF13374">
    <property type="entry name" value="TPR_10"/>
    <property type="match status" value="1"/>
</dbReference>
<dbReference type="InterPro" id="IPR011990">
    <property type="entry name" value="TPR-like_helical_dom_sf"/>
</dbReference>
<accession>A0A9W6FAF1</accession>
<dbReference type="PANTHER" id="PTHR45783">
    <property type="entry name" value="KINESIN LIGHT CHAIN"/>
    <property type="match status" value="1"/>
</dbReference>
<protein>
    <submittedName>
        <fullName evidence="11">Uncharacterized protein</fullName>
    </submittedName>
</protein>
<dbReference type="AlphaFoldDB" id="A0A9W6FAF1"/>
<dbReference type="EMBL" id="BRXU01000061">
    <property type="protein sequence ID" value="GLC62248.1"/>
    <property type="molecule type" value="Genomic_DNA"/>
</dbReference>
<dbReference type="GO" id="GO:0019894">
    <property type="term" value="F:kinesin binding"/>
    <property type="evidence" value="ECO:0007669"/>
    <property type="project" value="TreeGrafter"/>
</dbReference>
<keyword evidence="5" id="KW-0677">Repeat</keyword>
<dbReference type="InterPro" id="IPR059179">
    <property type="entry name" value="MLKL-like_MCAfunc"/>
</dbReference>
<keyword evidence="4" id="KW-0493">Microtubule</keyword>
<evidence type="ECO:0000256" key="9">
    <source>
        <dbReference type="ARBA" id="ARBA00023212"/>
    </source>
</evidence>
<dbReference type="Proteomes" id="UP001165080">
    <property type="component" value="Unassembled WGS sequence"/>
</dbReference>
<dbReference type="Gene3D" id="3.40.50.300">
    <property type="entry name" value="P-loop containing nucleotide triphosphate hydrolases"/>
    <property type="match status" value="1"/>
</dbReference>
<dbReference type="GO" id="GO:0007018">
    <property type="term" value="P:microtubule-based movement"/>
    <property type="evidence" value="ECO:0007669"/>
    <property type="project" value="TreeGrafter"/>
</dbReference>
<evidence type="ECO:0000256" key="7">
    <source>
        <dbReference type="ARBA" id="ARBA00023054"/>
    </source>
</evidence>
<reference evidence="11 12" key="1">
    <citation type="journal article" date="2023" name="Commun. Biol.">
        <title>Reorganization of the ancestral sex-determining regions during the evolution of trioecy in Pleodorina starrii.</title>
        <authorList>
            <person name="Takahashi K."/>
            <person name="Suzuki S."/>
            <person name="Kawai-Toyooka H."/>
            <person name="Yamamoto K."/>
            <person name="Hamaji T."/>
            <person name="Ootsuki R."/>
            <person name="Yamaguchi H."/>
            <person name="Kawachi M."/>
            <person name="Higashiyama T."/>
            <person name="Nozaki H."/>
        </authorList>
    </citation>
    <scope>NUCLEOTIDE SEQUENCE [LARGE SCALE GENOMIC DNA]</scope>
    <source>
        <strain evidence="11 12">NIES-4479</strain>
    </source>
</reference>
<dbReference type="GO" id="GO:0005737">
    <property type="term" value="C:cytoplasm"/>
    <property type="evidence" value="ECO:0007669"/>
    <property type="project" value="TreeGrafter"/>
</dbReference>
<comment type="subcellular location">
    <subcellularLocation>
        <location evidence="1">Cytoplasm</location>
        <location evidence="1">Cytoskeleton</location>
    </subcellularLocation>
</comment>
<dbReference type="Pfam" id="PF13424">
    <property type="entry name" value="TPR_12"/>
    <property type="match status" value="2"/>
</dbReference>
<evidence type="ECO:0000256" key="10">
    <source>
        <dbReference type="SAM" id="MobiDB-lite"/>
    </source>
</evidence>
<evidence type="ECO:0000256" key="6">
    <source>
        <dbReference type="ARBA" id="ARBA00022803"/>
    </source>
</evidence>
<keyword evidence="3" id="KW-0963">Cytoplasm</keyword>
<dbReference type="InterPro" id="IPR027417">
    <property type="entry name" value="P-loop_NTPase"/>
</dbReference>
<dbReference type="GO" id="GO:0005874">
    <property type="term" value="C:microtubule"/>
    <property type="evidence" value="ECO:0007669"/>
    <property type="project" value="UniProtKB-KW"/>
</dbReference>
<proteinExistence type="inferred from homology"/>
<dbReference type="SMART" id="SM00028">
    <property type="entry name" value="TPR"/>
    <property type="match status" value="3"/>
</dbReference>
<dbReference type="GO" id="GO:0005871">
    <property type="term" value="C:kinesin complex"/>
    <property type="evidence" value="ECO:0007669"/>
    <property type="project" value="InterPro"/>
</dbReference>
<evidence type="ECO:0000256" key="3">
    <source>
        <dbReference type="ARBA" id="ARBA00022490"/>
    </source>
</evidence>
<keyword evidence="12" id="KW-1185">Reference proteome</keyword>
<evidence type="ECO:0000256" key="2">
    <source>
        <dbReference type="ARBA" id="ARBA00009622"/>
    </source>
</evidence>
<dbReference type="SUPFAM" id="SSF48452">
    <property type="entry name" value="TPR-like"/>
    <property type="match status" value="2"/>
</dbReference>
<evidence type="ECO:0000313" key="12">
    <source>
        <dbReference type="Proteomes" id="UP001165080"/>
    </source>
</evidence>
<comment type="similarity">
    <text evidence="2">Belongs to the kinesin light chain family.</text>
</comment>
<comment type="caution">
    <text evidence="11">The sequence shown here is derived from an EMBL/GenBank/DDBJ whole genome shotgun (WGS) entry which is preliminary data.</text>
</comment>
<evidence type="ECO:0000256" key="4">
    <source>
        <dbReference type="ARBA" id="ARBA00022701"/>
    </source>
</evidence>
<dbReference type="SUPFAM" id="SSF52540">
    <property type="entry name" value="P-loop containing nucleoside triphosphate hydrolases"/>
    <property type="match status" value="1"/>
</dbReference>
<dbReference type="InterPro" id="IPR002151">
    <property type="entry name" value="Kinesin_light"/>
</dbReference>
<dbReference type="InterPro" id="IPR019734">
    <property type="entry name" value="TPR_rpt"/>
</dbReference>
<evidence type="ECO:0000256" key="1">
    <source>
        <dbReference type="ARBA" id="ARBA00004245"/>
    </source>
</evidence>
<organism evidence="11 12">
    <name type="scientific">Pleodorina starrii</name>
    <dbReference type="NCBI Taxonomy" id="330485"/>
    <lineage>
        <taxon>Eukaryota</taxon>
        <taxon>Viridiplantae</taxon>
        <taxon>Chlorophyta</taxon>
        <taxon>core chlorophytes</taxon>
        <taxon>Chlorophyceae</taxon>
        <taxon>CS clade</taxon>
        <taxon>Chlamydomonadales</taxon>
        <taxon>Volvocaceae</taxon>
        <taxon>Pleodorina</taxon>
    </lineage>
</organism>
<sequence>MGCGQSNAAAAAAAKERPVPNDAAVESQGPNLLAKDVAKKIALAGFENIIAAVGQMKDLLPPPGGPAAAVLLDVISVVRGAVAHRQNLEDLATRAANLMRVVQLNQEALQAGNTYKTILDNFVKCLERIRQFALEYSGSGWLMRIWCTLTDGEQYDELVGELQALVADASLSVGLDTSNQLTAARREIQELAAYVRSQPTFKDESAALRSLVSELGGPQEVVKDRTKMERVRQHLGAGSQLTLTMLGQAIEILNANNEEGPHSNIRNSVLRVFWRKVIKFELRVPWHEFWMVFPERLADVPLPPTQVADLTMLLGSAAAHQLFKCQIEDYEDPASLSVFELRRVPEKADIVLCIKDILEEASETSAALCQLPALDSVYEQYGGREAEAKELSQWLQKPGSRVAAVVADGGMGKTCLAVDVAWRLWRCKVASAGALYVDCRAAFSREALMMRLRAAAGLSGGDQGGMGALVAALGKMCSSDKLGGCLLVLLDNAEDPAAADGGAALAEILAQLVMASARLQLLVTSRVDVAVQHMPPPHTHRLQPLSAAVAGPLVQQIAKGVLTGEEARAVATACGCVPLVLRLVSEALVAGRLALEDVQEAVAGRGGGAAEGEAAAAVAGSGEAAAGEQREVTVMFVDMVIRSLPAAMKKVAMQVAAFSGVLTAGSAAVVMGVGPSSEQEVRTQLAGLHRLSVVLQHGDDAFVMHTHVRDVARRLLTEEAPPPLRTAVRERFARYAVGLLARWQKLHEANALKLMATEVAAQWPDVEQFLADVAGEAAAGARPLLPGAGLLPLSAQFLQETSLLAILGSSDFLYAVGNAWMSPQYLTLTLRLVEATEAPAAESESESESTGRERRLSLAAALLVRCEALMYTGEYVESEGLAARAVAQYEQLRGRDSVECAAALHLHASCLAGQGRGAEAVPLYREALAVRGAALGPHHKATTATITHLAMQLSMEGQHGEAEAMYRQVLEASQRTFGPSHNLTAQALSNLAGCLHELGKLTEAEALYRRALDVYRDTVGPQHRQVAFTLVGLAAVAREAGADLEAVEGLYREALEVCRTALGPRHPHSQMTLRSLQELLRERGKGQEAEELTI</sequence>
<dbReference type="Gene3D" id="1.25.40.10">
    <property type="entry name" value="Tetratricopeptide repeat domain"/>
    <property type="match status" value="2"/>
</dbReference>
<keyword evidence="7" id="KW-0175">Coiled coil</keyword>